<dbReference type="InParanoid" id="K4A3H3"/>
<name>K4A3H3_SETIT</name>
<proteinExistence type="predicted"/>
<dbReference type="Proteomes" id="UP000004995">
    <property type="component" value="Unassembled WGS sequence"/>
</dbReference>
<dbReference type="EMBL" id="AGNK02000624">
    <property type="status" value="NOT_ANNOTATED_CDS"/>
    <property type="molecule type" value="Genomic_DNA"/>
</dbReference>
<dbReference type="Gramene" id="KQL22122">
    <property type="protein sequence ID" value="KQL22122"/>
    <property type="gene ID" value="SETIT_033426mg"/>
</dbReference>
<sequence>MSHDIHTLYFSSMFYDLMVSQWQTTGTHTQREISLEYCVHMTSKRL</sequence>
<evidence type="ECO:0000313" key="2">
    <source>
        <dbReference type="Proteomes" id="UP000004995"/>
    </source>
</evidence>
<accession>K4A3H3</accession>
<evidence type="ECO:0000313" key="1">
    <source>
        <dbReference type="EnsemblPlants" id="KQL22122"/>
    </source>
</evidence>
<dbReference type="AlphaFoldDB" id="K4A3H3"/>
<protein>
    <submittedName>
        <fullName evidence="1">Uncharacterized protein</fullName>
    </submittedName>
</protein>
<reference evidence="1" key="2">
    <citation type="submission" date="2018-08" db="UniProtKB">
        <authorList>
            <consortium name="EnsemblPlants"/>
        </authorList>
    </citation>
    <scope>IDENTIFICATION</scope>
    <source>
        <strain evidence="1">Yugu1</strain>
    </source>
</reference>
<dbReference type="HOGENOM" id="CLU_3192261_0_0_1"/>
<organism evidence="1 2">
    <name type="scientific">Setaria italica</name>
    <name type="common">Foxtail millet</name>
    <name type="synonym">Panicum italicum</name>
    <dbReference type="NCBI Taxonomy" id="4555"/>
    <lineage>
        <taxon>Eukaryota</taxon>
        <taxon>Viridiplantae</taxon>
        <taxon>Streptophyta</taxon>
        <taxon>Embryophyta</taxon>
        <taxon>Tracheophyta</taxon>
        <taxon>Spermatophyta</taxon>
        <taxon>Magnoliopsida</taxon>
        <taxon>Liliopsida</taxon>
        <taxon>Poales</taxon>
        <taxon>Poaceae</taxon>
        <taxon>PACMAD clade</taxon>
        <taxon>Panicoideae</taxon>
        <taxon>Panicodae</taxon>
        <taxon>Paniceae</taxon>
        <taxon>Cenchrinae</taxon>
        <taxon>Setaria</taxon>
    </lineage>
</organism>
<reference evidence="2" key="1">
    <citation type="journal article" date="2012" name="Nat. Biotechnol.">
        <title>Reference genome sequence of the model plant Setaria.</title>
        <authorList>
            <person name="Bennetzen J.L."/>
            <person name="Schmutz J."/>
            <person name="Wang H."/>
            <person name="Percifield R."/>
            <person name="Hawkins J."/>
            <person name="Pontaroli A.C."/>
            <person name="Estep M."/>
            <person name="Feng L."/>
            <person name="Vaughn J.N."/>
            <person name="Grimwood J."/>
            <person name="Jenkins J."/>
            <person name="Barry K."/>
            <person name="Lindquist E."/>
            <person name="Hellsten U."/>
            <person name="Deshpande S."/>
            <person name="Wang X."/>
            <person name="Wu X."/>
            <person name="Mitros T."/>
            <person name="Triplett J."/>
            <person name="Yang X."/>
            <person name="Ye C.Y."/>
            <person name="Mauro-Herrera M."/>
            <person name="Wang L."/>
            <person name="Li P."/>
            <person name="Sharma M."/>
            <person name="Sharma R."/>
            <person name="Ronald P.C."/>
            <person name="Panaud O."/>
            <person name="Kellogg E.A."/>
            <person name="Brutnell T.P."/>
            <person name="Doust A.N."/>
            <person name="Tuskan G.A."/>
            <person name="Rokhsar D."/>
            <person name="Devos K.M."/>
        </authorList>
    </citation>
    <scope>NUCLEOTIDE SEQUENCE [LARGE SCALE GENOMIC DNA]</scope>
    <source>
        <strain evidence="2">cv. Yugu1</strain>
    </source>
</reference>
<keyword evidence="2" id="KW-1185">Reference proteome</keyword>
<dbReference type="EnsemblPlants" id="KQL22122">
    <property type="protein sequence ID" value="KQL22122"/>
    <property type="gene ID" value="SETIT_033426mg"/>
</dbReference>